<evidence type="ECO:0000313" key="13">
    <source>
        <dbReference type="Proteomes" id="UP001500837"/>
    </source>
</evidence>
<proteinExistence type="inferred from homology"/>
<feature type="transmembrane region" description="Helical" evidence="10">
    <location>
        <begin position="216"/>
        <end position="238"/>
    </location>
</feature>
<dbReference type="AlphaFoldDB" id="A0AAV3S2V6"/>
<sequence length="296" mass="31212">MATCDRCGKQVGMPYRCRFCGGTYCEDHRLPENHECPGLDEWNDPAGVFGPEETGREEKSRVGRAVESVGATGGPLSYVRGNVSFVFLGLMVVVTALRYALPALGLSPLAVQNLFTLNTTNLAWVYPWFTSIFAHNGFTHLFFNGLVLYFFGPTVERRVGSGRFAALFLGAGVLAGLAQVVSAAFLGQYTAVLGASGAIMAVMGVLTVLNPSLRVYIYFILPVPLWLFTLGFAAYSLFVTSVGGIGSGGVAQVAHLAGLAVGLLYGAYLKSQGERAPEELTLGGGGGPGGPGRGRI</sequence>
<feature type="domain" description="AN1-type" evidence="11">
    <location>
        <begin position="1"/>
        <end position="44"/>
    </location>
</feature>
<keyword evidence="12" id="KW-0645">Protease</keyword>
<keyword evidence="4" id="KW-0479">Metal-binding</keyword>
<dbReference type="EMBL" id="BAAABL010000021">
    <property type="protein sequence ID" value="GAA0292409.1"/>
    <property type="molecule type" value="Genomic_DNA"/>
</dbReference>
<dbReference type="GO" id="GO:0008270">
    <property type="term" value="F:zinc ion binding"/>
    <property type="evidence" value="ECO:0007669"/>
    <property type="project" value="UniProtKB-KW"/>
</dbReference>
<dbReference type="SMART" id="SM00154">
    <property type="entry name" value="ZnF_AN1"/>
    <property type="match status" value="1"/>
</dbReference>
<evidence type="ECO:0000256" key="3">
    <source>
        <dbReference type="ARBA" id="ARBA00022692"/>
    </source>
</evidence>
<dbReference type="GO" id="GO:0006508">
    <property type="term" value="P:proteolysis"/>
    <property type="evidence" value="ECO:0007669"/>
    <property type="project" value="UniProtKB-KW"/>
</dbReference>
<dbReference type="InterPro" id="IPR022764">
    <property type="entry name" value="Peptidase_S54_rhomboid_dom"/>
</dbReference>
<keyword evidence="8 10" id="KW-1133">Transmembrane helix</keyword>
<evidence type="ECO:0000256" key="1">
    <source>
        <dbReference type="ARBA" id="ARBA00004141"/>
    </source>
</evidence>
<dbReference type="PANTHER" id="PTHR43731:SF14">
    <property type="entry name" value="PRESENILIN-ASSOCIATED RHOMBOID-LIKE PROTEIN, MITOCHONDRIAL"/>
    <property type="match status" value="1"/>
</dbReference>
<keyword evidence="7" id="KW-0862">Zinc</keyword>
<reference evidence="12 13" key="1">
    <citation type="journal article" date="2019" name="Int. J. Syst. Evol. Microbiol.">
        <title>The Global Catalogue of Microorganisms (GCM) 10K type strain sequencing project: providing services to taxonomists for standard genome sequencing and annotation.</title>
        <authorList>
            <consortium name="The Broad Institute Genomics Platform"/>
            <consortium name="The Broad Institute Genome Sequencing Center for Infectious Disease"/>
            <person name="Wu L."/>
            <person name="Ma J."/>
        </authorList>
    </citation>
    <scope>NUCLEOTIDE SEQUENCE [LARGE SCALE GENOMIC DNA]</scope>
    <source>
        <strain evidence="12 13">JCM 16330</strain>
    </source>
</reference>
<accession>A0AAV3S2V6</accession>
<evidence type="ECO:0000256" key="5">
    <source>
        <dbReference type="ARBA" id="ARBA00022771"/>
    </source>
</evidence>
<comment type="caution">
    <text evidence="12">The sequence shown here is derived from an EMBL/GenBank/DDBJ whole genome shotgun (WGS) entry which is preliminary data.</text>
</comment>
<comment type="subcellular location">
    <subcellularLocation>
        <location evidence="1">Membrane</location>
        <topology evidence="1">Multi-pass membrane protein</topology>
    </subcellularLocation>
</comment>
<dbReference type="Pfam" id="PF01428">
    <property type="entry name" value="zf-AN1"/>
    <property type="match status" value="1"/>
</dbReference>
<organism evidence="12 13">
    <name type="scientific">Halarchaeum salinum</name>
    <dbReference type="NCBI Taxonomy" id="489912"/>
    <lineage>
        <taxon>Archaea</taxon>
        <taxon>Methanobacteriati</taxon>
        <taxon>Methanobacteriota</taxon>
        <taxon>Stenosarchaea group</taxon>
        <taxon>Halobacteria</taxon>
        <taxon>Halobacteriales</taxon>
        <taxon>Halobacteriaceae</taxon>
    </lineage>
</organism>
<evidence type="ECO:0000259" key="11">
    <source>
        <dbReference type="PROSITE" id="PS51039"/>
    </source>
</evidence>
<evidence type="ECO:0000256" key="7">
    <source>
        <dbReference type="ARBA" id="ARBA00022833"/>
    </source>
</evidence>
<evidence type="ECO:0000256" key="8">
    <source>
        <dbReference type="ARBA" id="ARBA00022989"/>
    </source>
</evidence>
<dbReference type="SUPFAM" id="SSF144091">
    <property type="entry name" value="Rhomboid-like"/>
    <property type="match status" value="1"/>
</dbReference>
<dbReference type="InterPro" id="IPR050925">
    <property type="entry name" value="Rhomboid_protease_S54"/>
</dbReference>
<evidence type="ECO:0000256" key="10">
    <source>
        <dbReference type="SAM" id="Phobius"/>
    </source>
</evidence>
<name>A0AAV3S2V6_9EURY</name>
<dbReference type="Pfam" id="PF01694">
    <property type="entry name" value="Rhomboid"/>
    <property type="match status" value="1"/>
</dbReference>
<dbReference type="GO" id="GO:0004252">
    <property type="term" value="F:serine-type endopeptidase activity"/>
    <property type="evidence" value="ECO:0007669"/>
    <property type="project" value="InterPro"/>
</dbReference>
<dbReference type="RefSeq" id="WP_211311729.1">
    <property type="nucleotide sequence ID" value="NZ_BAAABL010000021.1"/>
</dbReference>
<dbReference type="PANTHER" id="PTHR43731">
    <property type="entry name" value="RHOMBOID PROTEASE"/>
    <property type="match status" value="1"/>
</dbReference>
<evidence type="ECO:0000256" key="2">
    <source>
        <dbReference type="ARBA" id="ARBA00009045"/>
    </source>
</evidence>
<evidence type="ECO:0000256" key="4">
    <source>
        <dbReference type="ARBA" id="ARBA00022723"/>
    </source>
</evidence>
<feature type="transmembrane region" description="Helical" evidence="10">
    <location>
        <begin position="125"/>
        <end position="152"/>
    </location>
</feature>
<dbReference type="SUPFAM" id="SSF118310">
    <property type="entry name" value="AN1-like Zinc finger"/>
    <property type="match status" value="1"/>
</dbReference>
<feature type="transmembrane region" description="Helical" evidence="10">
    <location>
        <begin position="164"/>
        <end position="185"/>
    </location>
</feature>
<keyword evidence="13" id="KW-1185">Reference proteome</keyword>
<dbReference type="Proteomes" id="UP001500837">
    <property type="component" value="Unassembled WGS sequence"/>
</dbReference>
<dbReference type="InterPro" id="IPR035952">
    <property type="entry name" value="Rhomboid-like_sf"/>
</dbReference>
<comment type="similarity">
    <text evidence="2">Belongs to the peptidase S54 family.</text>
</comment>
<keyword evidence="9 10" id="KW-0472">Membrane</keyword>
<dbReference type="PROSITE" id="PS51039">
    <property type="entry name" value="ZF_AN1"/>
    <property type="match status" value="1"/>
</dbReference>
<evidence type="ECO:0000256" key="6">
    <source>
        <dbReference type="ARBA" id="ARBA00022801"/>
    </source>
</evidence>
<evidence type="ECO:0000313" key="12">
    <source>
        <dbReference type="EMBL" id="GAA0292409.1"/>
    </source>
</evidence>
<dbReference type="GO" id="GO:0016020">
    <property type="term" value="C:membrane"/>
    <property type="evidence" value="ECO:0007669"/>
    <property type="project" value="UniProtKB-SubCell"/>
</dbReference>
<keyword evidence="3 10" id="KW-0812">Transmembrane</keyword>
<protein>
    <submittedName>
        <fullName evidence="12">Rhomboid family intramembrane serine protease</fullName>
    </submittedName>
</protein>
<keyword evidence="6" id="KW-0378">Hydrolase</keyword>
<dbReference type="InterPro" id="IPR000058">
    <property type="entry name" value="Znf_AN1"/>
</dbReference>
<gene>
    <name evidence="12" type="ORF">GCM10009066_03630</name>
</gene>
<feature type="transmembrane region" description="Helical" evidence="10">
    <location>
        <begin position="191"/>
        <end position="209"/>
    </location>
</feature>
<dbReference type="InterPro" id="IPR035896">
    <property type="entry name" value="AN1-like_Znf"/>
</dbReference>
<feature type="transmembrane region" description="Helical" evidence="10">
    <location>
        <begin position="250"/>
        <end position="269"/>
    </location>
</feature>
<feature type="transmembrane region" description="Helical" evidence="10">
    <location>
        <begin position="85"/>
        <end position="105"/>
    </location>
</feature>
<evidence type="ECO:0000256" key="9">
    <source>
        <dbReference type="ARBA" id="ARBA00023136"/>
    </source>
</evidence>
<dbReference type="Gene3D" id="4.10.1110.10">
    <property type="entry name" value="AN1-like Zinc finger"/>
    <property type="match status" value="1"/>
</dbReference>
<dbReference type="Gene3D" id="1.20.1540.10">
    <property type="entry name" value="Rhomboid-like"/>
    <property type="match status" value="1"/>
</dbReference>
<keyword evidence="5" id="KW-0863">Zinc-finger</keyword>